<dbReference type="AlphaFoldDB" id="Q21NY6"/>
<keyword evidence="7" id="KW-1185">Reference proteome</keyword>
<dbReference type="SUPFAM" id="SSF52540">
    <property type="entry name" value="P-loop containing nucleoside triphosphate hydrolases"/>
    <property type="match status" value="1"/>
</dbReference>
<dbReference type="RefSeq" id="WP_011466817.1">
    <property type="nucleotide sequence ID" value="NC_007912.1"/>
</dbReference>
<dbReference type="Pfam" id="PF00005">
    <property type="entry name" value="ABC_tran"/>
    <property type="match status" value="1"/>
</dbReference>
<dbReference type="PANTHER" id="PTHR24220:SF648">
    <property type="entry name" value="ABC TRANSPORTER ATP-BINDING PROTEIN YTRE"/>
    <property type="match status" value="1"/>
</dbReference>
<dbReference type="GeneID" id="98612031"/>
<dbReference type="InterPro" id="IPR027417">
    <property type="entry name" value="P-loop_NTPase"/>
</dbReference>
<dbReference type="Proteomes" id="UP000001947">
    <property type="component" value="Chromosome"/>
</dbReference>
<dbReference type="GO" id="GO:0005524">
    <property type="term" value="F:ATP binding"/>
    <property type="evidence" value="ECO:0007669"/>
    <property type="project" value="UniProtKB-KW"/>
</dbReference>
<keyword evidence="1" id="KW-0813">Transport</keyword>
<protein>
    <submittedName>
        <fullName evidence="6">ABC transporter related</fullName>
    </submittedName>
</protein>
<keyword evidence="3" id="KW-0067">ATP-binding</keyword>
<dbReference type="OrthoDB" id="9778897at2"/>
<dbReference type="InterPro" id="IPR003439">
    <property type="entry name" value="ABC_transporter-like_ATP-bd"/>
</dbReference>
<dbReference type="CDD" id="cd03255">
    <property type="entry name" value="ABC_MJ0796_LolCDE_FtsE"/>
    <property type="match status" value="1"/>
</dbReference>
<dbReference type="InterPro" id="IPR017911">
    <property type="entry name" value="MacB-like_ATP-bd"/>
</dbReference>
<evidence type="ECO:0000256" key="2">
    <source>
        <dbReference type="ARBA" id="ARBA00022741"/>
    </source>
</evidence>
<comment type="similarity">
    <text evidence="4">Belongs to the ABC transporter superfamily. Macrolide exporter (TC 3.A.1.122) family.</text>
</comment>
<feature type="domain" description="ABC transporter" evidence="5">
    <location>
        <begin position="2"/>
        <end position="226"/>
    </location>
</feature>
<dbReference type="HOGENOM" id="CLU_000604_1_22_6"/>
<dbReference type="KEGG" id="sde:Sde_0329"/>
<sequence>MLKLHNICRTYRTNEVETLALNNVNVEIAAGDFVAIMGPSGCGKSTLLNTIGMLDSPTSGDYIFNGENIAGYSESQLANIRKRNIGFIFQNFNLIDELTVEENIELALLYHKIPVAERKQRVAKVMDKVGIAHRAKHMPSQLSGGQQQRVAVARAVVGNQDVILADEPTGNLDSAHGQEVMEMLLALNKEGTTIIMVTHSPAHADYAKRTINLFDGKIITENMRAA</sequence>
<dbReference type="GO" id="GO:0022857">
    <property type="term" value="F:transmembrane transporter activity"/>
    <property type="evidence" value="ECO:0007669"/>
    <property type="project" value="TreeGrafter"/>
</dbReference>
<dbReference type="InterPro" id="IPR003593">
    <property type="entry name" value="AAA+_ATPase"/>
</dbReference>
<organism evidence="6 7">
    <name type="scientific">Saccharophagus degradans (strain 2-40 / ATCC 43961 / DSM 17024)</name>
    <dbReference type="NCBI Taxonomy" id="203122"/>
    <lineage>
        <taxon>Bacteria</taxon>
        <taxon>Pseudomonadati</taxon>
        <taxon>Pseudomonadota</taxon>
        <taxon>Gammaproteobacteria</taxon>
        <taxon>Cellvibrionales</taxon>
        <taxon>Cellvibrionaceae</taxon>
        <taxon>Saccharophagus</taxon>
    </lineage>
</organism>
<dbReference type="PROSITE" id="PS50893">
    <property type="entry name" value="ABC_TRANSPORTER_2"/>
    <property type="match status" value="1"/>
</dbReference>
<name>Q21NY6_SACD2</name>
<dbReference type="SMART" id="SM00382">
    <property type="entry name" value="AAA"/>
    <property type="match status" value="1"/>
</dbReference>
<dbReference type="InterPro" id="IPR015854">
    <property type="entry name" value="ABC_transpr_LolD-like"/>
</dbReference>
<reference evidence="6 7" key="1">
    <citation type="journal article" date="2008" name="PLoS Genet.">
        <title>Complete genome sequence of the complex carbohydrate-degrading marine bacterium, Saccharophagus degradans strain 2-40 T.</title>
        <authorList>
            <person name="Weiner R.M."/>
            <person name="Taylor L.E.II."/>
            <person name="Henrissat B."/>
            <person name="Hauser L."/>
            <person name="Land M."/>
            <person name="Coutinho P.M."/>
            <person name="Rancurel C."/>
            <person name="Saunders E.H."/>
            <person name="Longmire A.G."/>
            <person name="Zhang H."/>
            <person name="Bayer E.A."/>
            <person name="Gilbert H.J."/>
            <person name="Larimer F."/>
            <person name="Zhulin I.B."/>
            <person name="Ekborg N.A."/>
            <person name="Lamed R."/>
            <person name="Richardson P.M."/>
            <person name="Borovok I."/>
            <person name="Hutcheson S."/>
        </authorList>
    </citation>
    <scope>NUCLEOTIDE SEQUENCE [LARGE SCALE GENOMIC DNA]</scope>
    <source>
        <strain evidence="7">2-40 / ATCC 43961 / DSM 17024</strain>
    </source>
</reference>
<gene>
    <name evidence="6" type="ordered locus">Sde_0329</name>
</gene>
<dbReference type="GO" id="GO:0016887">
    <property type="term" value="F:ATP hydrolysis activity"/>
    <property type="evidence" value="ECO:0007669"/>
    <property type="project" value="InterPro"/>
</dbReference>
<evidence type="ECO:0000256" key="1">
    <source>
        <dbReference type="ARBA" id="ARBA00022448"/>
    </source>
</evidence>
<evidence type="ECO:0000313" key="6">
    <source>
        <dbReference type="EMBL" id="ABD79593.1"/>
    </source>
</evidence>
<evidence type="ECO:0000256" key="3">
    <source>
        <dbReference type="ARBA" id="ARBA00022840"/>
    </source>
</evidence>
<evidence type="ECO:0000259" key="5">
    <source>
        <dbReference type="PROSITE" id="PS50893"/>
    </source>
</evidence>
<dbReference type="Gene3D" id="3.40.50.300">
    <property type="entry name" value="P-loop containing nucleotide triphosphate hydrolases"/>
    <property type="match status" value="1"/>
</dbReference>
<dbReference type="GO" id="GO:1902495">
    <property type="term" value="C:transmembrane transporter complex"/>
    <property type="evidence" value="ECO:0007669"/>
    <property type="project" value="UniProtKB-ARBA"/>
</dbReference>
<dbReference type="InterPro" id="IPR017871">
    <property type="entry name" value="ABC_transporter-like_CS"/>
</dbReference>
<evidence type="ECO:0000313" key="7">
    <source>
        <dbReference type="Proteomes" id="UP000001947"/>
    </source>
</evidence>
<dbReference type="STRING" id="203122.Sde_0329"/>
<proteinExistence type="inferred from homology"/>
<dbReference type="eggNOG" id="COG1136">
    <property type="taxonomic scope" value="Bacteria"/>
</dbReference>
<dbReference type="GO" id="GO:0005886">
    <property type="term" value="C:plasma membrane"/>
    <property type="evidence" value="ECO:0007669"/>
    <property type="project" value="TreeGrafter"/>
</dbReference>
<dbReference type="FunFam" id="3.40.50.300:FF:000032">
    <property type="entry name" value="Export ABC transporter ATP-binding protein"/>
    <property type="match status" value="1"/>
</dbReference>
<keyword evidence="2" id="KW-0547">Nucleotide-binding</keyword>
<dbReference type="PANTHER" id="PTHR24220">
    <property type="entry name" value="IMPORT ATP-BINDING PROTEIN"/>
    <property type="match status" value="1"/>
</dbReference>
<evidence type="ECO:0000256" key="4">
    <source>
        <dbReference type="ARBA" id="ARBA00038388"/>
    </source>
</evidence>
<dbReference type="PROSITE" id="PS00211">
    <property type="entry name" value="ABC_TRANSPORTER_1"/>
    <property type="match status" value="1"/>
</dbReference>
<dbReference type="EMBL" id="CP000282">
    <property type="protein sequence ID" value="ABD79593.1"/>
    <property type="molecule type" value="Genomic_DNA"/>
</dbReference>
<accession>Q21NY6</accession>